<evidence type="ECO:0000256" key="10">
    <source>
        <dbReference type="SAM" id="SignalP"/>
    </source>
</evidence>
<evidence type="ECO:0000256" key="9">
    <source>
        <dbReference type="RuleBase" id="RU361174"/>
    </source>
</evidence>
<dbReference type="AlphaFoldDB" id="A0A1T4Q3E6"/>
<evidence type="ECO:0000256" key="3">
    <source>
        <dbReference type="ARBA" id="ARBA00022651"/>
    </source>
</evidence>
<dbReference type="EC" id="3.2.1.8" evidence="9"/>
<dbReference type="Pfam" id="PF00331">
    <property type="entry name" value="Glyco_hydro_10"/>
    <property type="match status" value="1"/>
</dbReference>
<evidence type="ECO:0000256" key="7">
    <source>
        <dbReference type="ARBA" id="ARBA00023295"/>
    </source>
</evidence>
<name>A0A1T4Q3E6_9HYPH</name>
<evidence type="ECO:0000313" key="12">
    <source>
        <dbReference type="EMBL" id="SJZ98047.1"/>
    </source>
</evidence>
<keyword evidence="3 12" id="KW-0858">Xylan degradation</keyword>
<dbReference type="SMART" id="SM00633">
    <property type="entry name" value="Glyco_10"/>
    <property type="match status" value="1"/>
</dbReference>
<keyword evidence="7 9" id="KW-0326">Glycosidase</keyword>
<dbReference type="STRING" id="1365950.SAMN05428963_104317"/>
<dbReference type="GO" id="GO:0045493">
    <property type="term" value="P:xylan catabolic process"/>
    <property type="evidence" value="ECO:0007669"/>
    <property type="project" value="UniProtKB-KW"/>
</dbReference>
<evidence type="ECO:0000256" key="2">
    <source>
        <dbReference type="ARBA" id="ARBA00007495"/>
    </source>
</evidence>
<keyword evidence="6 9" id="KW-0119">Carbohydrate metabolism</keyword>
<evidence type="ECO:0000256" key="1">
    <source>
        <dbReference type="ARBA" id="ARBA00000681"/>
    </source>
</evidence>
<dbReference type="PROSITE" id="PS51318">
    <property type="entry name" value="TAT"/>
    <property type="match status" value="1"/>
</dbReference>
<comment type="catalytic activity">
    <reaction evidence="1 9">
        <text>Endohydrolysis of (1-&gt;4)-beta-D-xylosidic linkages in xylans.</text>
        <dbReference type="EC" id="3.2.1.8"/>
    </reaction>
</comment>
<dbReference type="InterPro" id="IPR044846">
    <property type="entry name" value="GH10"/>
</dbReference>
<accession>A0A1T4Q3E6</accession>
<keyword evidence="5 9" id="KW-0378">Hydrolase</keyword>
<protein>
    <recommendedName>
        <fullName evidence="9">Beta-xylanase</fullName>
        <ecNumber evidence="9">3.2.1.8</ecNumber>
    </recommendedName>
</protein>
<comment type="similarity">
    <text evidence="2 9">Belongs to the glycosyl hydrolase 10 (cellulase F) family.</text>
</comment>
<dbReference type="OrthoDB" id="9815836at2"/>
<evidence type="ECO:0000256" key="8">
    <source>
        <dbReference type="ARBA" id="ARBA00023326"/>
    </source>
</evidence>
<evidence type="ECO:0000259" key="11">
    <source>
        <dbReference type="PROSITE" id="PS51760"/>
    </source>
</evidence>
<dbReference type="PROSITE" id="PS51760">
    <property type="entry name" value="GH10_2"/>
    <property type="match status" value="1"/>
</dbReference>
<keyword evidence="13" id="KW-1185">Reference proteome</keyword>
<dbReference type="InterPro" id="IPR001000">
    <property type="entry name" value="GH10_dom"/>
</dbReference>
<organism evidence="12 13">
    <name type="scientific">Consotaella salsifontis</name>
    <dbReference type="NCBI Taxonomy" id="1365950"/>
    <lineage>
        <taxon>Bacteria</taxon>
        <taxon>Pseudomonadati</taxon>
        <taxon>Pseudomonadota</taxon>
        <taxon>Alphaproteobacteria</taxon>
        <taxon>Hyphomicrobiales</taxon>
        <taxon>Aurantimonadaceae</taxon>
        <taxon>Consotaella</taxon>
    </lineage>
</organism>
<evidence type="ECO:0000256" key="6">
    <source>
        <dbReference type="ARBA" id="ARBA00023277"/>
    </source>
</evidence>
<feature type="domain" description="GH10" evidence="11">
    <location>
        <begin position="23"/>
        <end position="352"/>
    </location>
</feature>
<dbReference type="PANTHER" id="PTHR31490:SF88">
    <property type="entry name" value="BETA-XYLANASE"/>
    <property type="match status" value="1"/>
</dbReference>
<evidence type="ECO:0000313" key="13">
    <source>
        <dbReference type="Proteomes" id="UP000190135"/>
    </source>
</evidence>
<dbReference type="InterPro" id="IPR006311">
    <property type="entry name" value="TAT_signal"/>
</dbReference>
<dbReference type="Proteomes" id="UP000190135">
    <property type="component" value="Unassembled WGS sequence"/>
</dbReference>
<dbReference type="InterPro" id="IPR017853">
    <property type="entry name" value="GH"/>
</dbReference>
<dbReference type="SUPFAM" id="SSF51445">
    <property type="entry name" value="(Trans)glycosidases"/>
    <property type="match status" value="1"/>
</dbReference>
<gene>
    <name evidence="12" type="ORF">SAMN05428963_104317</name>
</gene>
<feature type="signal peptide" evidence="10">
    <location>
        <begin position="1"/>
        <end position="21"/>
    </location>
</feature>
<dbReference type="PRINTS" id="PR00134">
    <property type="entry name" value="GLHYDRLASE10"/>
</dbReference>
<feature type="chain" id="PRO_5012752540" description="Beta-xylanase" evidence="10">
    <location>
        <begin position="22"/>
        <end position="357"/>
    </location>
</feature>
<sequence length="357" mass="39342">MIRRTLTRRDCLAGAMGLALAAGEVAPTIAAPARRRVPFGGAIQAEHFDVDPEYRKAFLTYCDLIMPMNELKFDLLRPSPDVFSFEPADRIVDFALSHGKGSRGHCFLWWGGTPDWVKAITDPKRLEAVLIEHIETVADHYAGRLTSWDVVNEVIANDPPQEGALRDTHWLRVLGPRHIPLAFLTAAKADPKARLVINDYDLEYVGPRCDARRATMLAMVRQLKDAGVPVHAVGMQGHLYADLQIDHDAIAAFGAALKAIDVGLIVSELDIIDWHIEGGPAEQDAAAGKAVNALLDAVFAGQQPEAVIAWGLTDRYSWVGGAMPRPDGTPVRPLPLDEHYRRKAWFGPLLDRLKHGR</sequence>
<dbReference type="PANTHER" id="PTHR31490">
    <property type="entry name" value="GLYCOSYL HYDROLASE"/>
    <property type="match status" value="1"/>
</dbReference>
<dbReference type="GO" id="GO:0031176">
    <property type="term" value="F:endo-1,4-beta-xylanase activity"/>
    <property type="evidence" value="ECO:0007669"/>
    <property type="project" value="UniProtKB-EC"/>
</dbReference>
<keyword evidence="4 10" id="KW-0732">Signal</keyword>
<evidence type="ECO:0000256" key="5">
    <source>
        <dbReference type="ARBA" id="ARBA00022801"/>
    </source>
</evidence>
<keyword evidence="8 9" id="KW-0624">Polysaccharide degradation</keyword>
<reference evidence="12 13" key="1">
    <citation type="submission" date="2017-02" db="EMBL/GenBank/DDBJ databases">
        <authorList>
            <person name="Peterson S.W."/>
        </authorList>
    </citation>
    <scope>NUCLEOTIDE SEQUENCE [LARGE SCALE GENOMIC DNA]</scope>
    <source>
        <strain evidence="12 13">USBA 369</strain>
    </source>
</reference>
<evidence type="ECO:0000256" key="4">
    <source>
        <dbReference type="ARBA" id="ARBA00022729"/>
    </source>
</evidence>
<proteinExistence type="inferred from homology"/>
<dbReference type="Gene3D" id="3.20.20.80">
    <property type="entry name" value="Glycosidases"/>
    <property type="match status" value="1"/>
</dbReference>
<dbReference type="EMBL" id="FUXL01000004">
    <property type="protein sequence ID" value="SJZ98047.1"/>
    <property type="molecule type" value="Genomic_DNA"/>
</dbReference>